<keyword evidence="5" id="KW-1185">Reference proteome</keyword>
<evidence type="ECO:0000313" key="4">
    <source>
        <dbReference type="EMBL" id="KAK8880095.1"/>
    </source>
</evidence>
<dbReference type="Proteomes" id="UP001390339">
    <property type="component" value="Unassembled WGS sequence"/>
</dbReference>
<sequence>MDSVLQGASPNAMDIPSEKRAHLRTVSLHELQAGSVREQSLLLQTCIEDGFFYLDLTHPSFRQLLEGVDASFKVAESLFNYPSELKNLYDVDQISDLKLNGYKPKGRNIVTKDGKTDGFETWVLPRNGLLQLTTDPFPHPPLIASNLDTLGGVLKGLSDASHVIFSSLSQSLSLPEGQRFEDFQKAMSPSPDILRLLKYHQDADASCQPHIAHTDLGSLTFVFSDKPGLQVLPRGVSSGDGNDQGGGAGQDISSFPWRYVEPRPGHAVVNIGDCLSIMTNGLLKSALHRVGPLEGRPMGERYSLAYLMRPEDQTLLRRLASPLIPPRLEGSSAQEEEMTSGEWIRRKFKALRGQREGVGKNFDQVLTGGRGVLN</sequence>
<dbReference type="InterPro" id="IPR050231">
    <property type="entry name" value="Iron_ascorbate_oxido_reductase"/>
</dbReference>
<protein>
    <submittedName>
        <fullName evidence="4">Oxidoreductase</fullName>
    </submittedName>
</protein>
<proteinExistence type="inferred from homology"/>
<dbReference type="PROSITE" id="PS51471">
    <property type="entry name" value="FE2OG_OXY"/>
    <property type="match status" value="1"/>
</dbReference>
<evidence type="ECO:0000256" key="1">
    <source>
        <dbReference type="ARBA" id="ARBA00008056"/>
    </source>
</evidence>
<dbReference type="InterPro" id="IPR005123">
    <property type="entry name" value="Oxoglu/Fe-dep_dioxygenase_dom"/>
</dbReference>
<name>A0ABR2JMN5_9PEZI</name>
<keyword evidence="2" id="KW-0560">Oxidoreductase</keyword>
<reference evidence="4 5" key="1">
    <citation type="journal article" date="2024" name="IMA Fungus">
        <title>Apiospora arundinis, a panoply of carbohydrate-active enzymes and secondary metabolites.</title>
        <authorList>
            <person name="Sorensen T."/>
            <person name="Petersen C."/>
            <person name="Muurmann A.T."/>
            <person name="Christiansen J.V."/>
            <person name="Brundto M.L."/>
            <person name="Overgaard C.K."/>
            <person name="Boysen A.T."/>
            <person name="Wollenberg R.D."/>
            <person name="Larsen T.O."/>
            <person name="Sorensen J.L."/>
            <person name="Nielsen K.L."/>
            <person name="Sondergaard T.E."/>
        </authorList>
    </citation>
    <scope>NUCLEOTIDE SEQUENCE [LARGE SCALE GENOMIC DNA]</scope>
    <source>
        <strain evidence="4 5">AAU 773</strain>
    </source>
</reference>
<dbReference type="InterPro" id="IPR027443">
    <property type="entry name" value="IPNS-like_sf"/>
</dbReference>
<gene>
    <name evidence="4" type="ORF">PGQ11_001389</name>
</gene>
<accession>A0ABR2JMN5</accession>
<comment type="similarity">
    <text evidence="1 2">Belongs to the iron/ascorbate-dependent oxidoreductase family.</text>
</comment>
<dbReference type="SUPFAM" id="SSF51197">
    <property type="entry name" value="Clavaminate synthase-like"/>
    <property type="match status" value="1"/>
</dbReference>
<dbReference type="Gene3D" id="2.60.120.330">
    <property type="entry name" value="B-lactam Antibiotic, Isopenicillin N Synthase, Chain"/>
    <property type="match status" value="1"/>
</dbReference>
<organism evidence="4 5">
    <name type="scientific">Apiospora arundinis</name>
    <dbReference type="NCBI Taxonomy" id="335852"/>
    <lineage>
        <taxon>Eukaryota</taxon>
        <taxon>Fungi</taxon>
        <taxon>Dikarya</taxon>
        <taxon>Ascomycota</taxon>
        <taxon>Pezizomycotina</taxon>
        <taxon>Sordariomycetes</taxon>
        <taxon>Xylariomycetidae</taxon>
        <taxon>Amphisphaeriales</taxon>
        <taxon>Apiosporaceae</taxon>
        <taxon>Apiospora</taxon>
    </lineage>
</organism>
<keyword evidence="2" id="KW-0408">Iron</keyword>
<feature type="domain" description="Fe2OG dioxygenase" evidence="3">
    <location>
        <begin position="190"/>
        <end position="310"/>
    </location>
</feature>
<dbReference type="PANTHER" id="PTHR47990">
    <property type="entry name" value="2-OXOGLUTARATE (2OG) AND FE(II)-DEPENDENT OXYGENASE SUPERFAMILY PROTEIN-RELATED"/>
    <property type="match status" value="1"/>
</dbReference>
<comment type="caution">
    <text evidence="4">The sequence shown here is derived from an EMBL/GenBank/DDBJ whole genome shotgun (WGS) entry which is preliminary data.</text>
</comment>
<dbReference type="Pfam" id="PF03171">
    <property type="entry name" value="2OG-FeII_Oxy"/>
    <property type="match status" value="1"/>
</dbReference>
<dbReference type="EMBL" id="JAPCWZ010000001">
    <property type="protein sequence ID" value="KAK8880095.1"/>
    <property type="molecule type" value="Genomic_DNA"/>
</dbReference>
<keyword evidence="2" id="KW-0479">Metal-binding</keyword>
<evidence type="ECO:0000256" key="2">
    <source>
        <dbReference type="RuleBase" id="RU003682"/>
    </source>
</evidence>
<evidence type="ECO:0000313" key="5">
    <source>
        <dbReference type="Proteomes" id="UP001390339"/>
    </source>
</evidence>
<dbReference type="InterPro" id="IPR044861">
    <property type="entry name" value="IPNS-like_FE2OG_OXY"/>
</dbReference>
<evidence type="ECO:0000259" key="3">
    <source>
        <dbReference type="PROSITE" id="PS51471"/>
    </source>
</evidence>